<comment type="caution">
    <text evidence="1">The sequence shown here is derived from an EMBL/GenBank/DDBJ whole genome shotgun (WGS) entry which is preliminary data.</text>
</comment>
<organism evidence="1 2">
    <name type="scientific">Maribacter flavus</name>
    <dbReference type="NCBI Taxonomy" id="1658664"/>
    <lineage>
        <taxon>Bacteria</taxon>
        <taxon>Pseudomonadati</taxon>
        <taxon>Bacteroidota</taxon>
        <taxon>Flavobacteriia</taxon>
        <taxon>Flavobacteriales</taxon>
        <taxon>Flavobacteriaceae</taxon>
        <taxon>Maribacter</taxon>
    </lineage>
</organism>
<name>A0A5B2TWD8_9FLAO</name>
<protein>
    <submittedName>
        <fullName evidence="1">Uncharacterized protein</fullName>
    </submittedName>
</protein>
<dbReference type="RefSeq" id="WP_154916908.1">
    <property type="nucleotide sequence ID" value="NZ_VUOE01000001.1"/>
</dbReference>
<reference evidence="1 2" key="1">
    <citation type="submission" date="2019-09" db="EMBL/GenBank/DDBJ databases">
        <authorList>
            <person name="Khan S.A."/>
            <person name="Jeon C.O."/>
            <person name="Chun B.H."/>
            <person name="Jeong S.E."/>
        </authorList>
    </citation>
    <scope>NUCLEOTIDE SEQUENCE [LARGE SCALE GENOMIC DNA]</scope>
    <source>
        <strain evidence="1 2">KCTC 42508</strain>
    </source>
</reference>
<evidence type="ECO:0000313" key="1">
    <source>
        <dbReference type="EMBL" id="KAA2218288.1"/>
    </source>
</evidence>
<accession>A0A5B2TWD8</accession>
<dbReference type="AlphaFoldDB" id="A0A5B2TWD8"/>
<sequence>MTNILKKSTDENMHSHKDVLDFLDEHLRYGYVKECKKRLLNQSLEVSNGYIRNVKSGVQTDWKVLEVLAEIASENKAAKDRVAELISNN</sequence>
<dbReference type="Proteomes" id="UP000323188">
    <property type="component" value="Unassembled WGS sequence"/>
</dbReference>
<gene>
    <name evidence="1" type="ORF">F0361_01310</name>
</gene>
<dbReference type="EMBL" id="VUOE01000001">
    <property type="protein sequence ID" value="KAA2218288.1"/>
    <property type="molecule type" value="Genomic_DNA"/>
</dbReference>
<proteinExistence type="predicted"/>
<evidence type="ECO:0000313" key="2">
    <source>
        <dbReference type="Proteomes" id="UP000323188"/>
    </source>
</evidence>